<gene>
    <name evidence="4" type="ORF">K505DRAFT_329960</name>
</gene>
<organism evidence="4 5">
    <name type="scientific">Melanomma pulvis-pyrius CBS 109.77</name>
    <dbReference type="NCBI Taxonomy" id="1314802"/>
    <lineage>
        <taxon>Eukaryota</taxon>
        <taxon>Fungi</taxon>
        <taxon>Dikarya</taxon>
        <taxon>Ascomycota</taxon>
        <taxon>Pezizomycotina</taxon>
        <taxon>Dothideomycetes</taxon>
        <taxon>Pleosporomycetidae</taxon>
        <taxon>Pleosporales</taxon>
        <taxon>Melanommataceae</taxon>
        <taxon>Melanomma</taxon>
    </lineage>
</organism>
<feature type="domain" description="Band 7" evidence="3">
    <location>
        <begin position="79"/>
        <end position="236"/>
    </location>
</feature>
<evidence type="ECO:0000256" key="1">
    <source>
        <dbReference type="ARBA" id="ARBA00008164"/>
    </source>
</evidence>
<feature type="region of interest" description="Disordered" evidence="2">
    <location>
        <begin position="305"/>
        <end position="326"/>
    </location>
</feature>
<comment type="similarity">
    <text evidence="1">Belongs to the band 7/mec-2 family.</text>
</comment>
<dbReference type="Gene3D" id="6.10.250.2090">
    <property type="match status" value="1"/>
</dbReference>
<dbReference type="Proteomes" id="UP000799757">
    <property type="component" value="Unassembled WGS sequence"/>
</dbReference>
<dbReference type="FunFam" id="3.30.479.30:FF:000004">
    <property type="entry name" value="Putative membrane protease family, stomatin"/>
    <property type="match status" value="1"/>
</dbReference>
<dbReference type="OrthoDB" id="2105077at2759"/>
<dbReference type="GO" id="GO:0098552">
    <property type="term" value="C:side of membrane"/>
    <property type="evidence" value="ECO:0007669"/>
    <property type="project" value="UniProtKB-ARBA"/>
</dbReference>
<dbReference type="EMBL" id="MU002377">
    <property type="protein sequence ID" value="KAF2786993.1"/>
    <property type="molecule type" value="Genomic_DNA"/>
</dbReference>
<dbReference type="SUPFAM" id="SSF117892">
    <property type="entry name" value="Band 7/SPFH domain"/>
    <property type="match status" value="1"/>
</dbReference>
<dbReference type="PANTHER" id="PTHR10264:SF19">
    <property type="entry name" value="AT06885P-RELATED"/>
    <property type="match status" value="1"/>
</dbReference>
<dbReference type="Gene3D" id="3.30.479.30">
    <property type="entry name" value="Band 7 domain"/>
    <property type="match status" value="1"/>
</dbReference>
<dbReference type="SMART" id="SM00244">
    <property type="entry name" value="PHB"/>
    <property type="match status" value="1"/>
</dbReference>
<dbReference type="GO" id="GO:0005886">
    <property type="term" value="C:plasma membrane"/>
    <property type="evidence" value="ECO:0007669"/>
    <property type="project" value="InterPro"/>
</dbReference>
<reference evidence="4" key="1">
    <citation type="journal article" date="2020" name="Stud. Mycol.">
        <title>101 Dothideomycetes genomes: a test case for predicting lifestyles and emergence of pathogens.</title>
        <authorList>
            <person name="Haridas S."/>
            <person name="Albert R."/>
            <person name="Binder M."/>
            <person name="Bloem J."/>
            <person name="Labutti K."/>
            <person name="Salamov A."/>
            <person name="Andreopoulos B."/>
            <person name="Baker S."/>
            <person name="Barry K."/>
            <person name="Bills G."/>
            <person name="Bluhm B."/>
            <person name="Cannon C."/>
            <person name="Castanera R."/>
            <person name="Culley D."/>
            <person name="Daum C."/>
            <person name="Ezra D."/>
            <person name="Gonzalez J."/>
            <person name="Henrissat B."/>
            <person name="Kuo A."/>
            <person name="Liang C."/>
            <person name="Lipzen A."/>
            <person name="Lutzoni F."/>
            <person name="Magnuson J."/>
            <person name="Mondo S."/>
            <person name="Nolan M."/>
            <person name="Ohm R."/>
            <person name="Pangilinan J."/>
            <person name="Park H.-J."/>
            <person name="Ramirez L."/>
            <person name="Alfaro M."/>
            <person name="Sun H."/>
            <person name="Tritt A."/>
            <person name="Yoshinaga Y."/>
            <person name="Zwiers L.-H."/>
            <person name="Turgeon B."/>
            <person name="Goodwin S."/>
            <person name="Spatafora J."/>
            <person name="Crous P."/>
            <person name="Grigoriev I."/>
        </authorList>
    </citation>
    <scope>NUCLEOTIDE SEQUENCE</scope>
    <source>
        <strain evidence="4">CBS 109.77</strain>
    </source>
</reference>
<dbReference type="AlphaFoldDB" id="A0A6A6WSR5"/>
<evidence type="ECO:0000259" key="3">
    <source>
        <dbReference type="SMART" id="SM00244"/>
    </source>
</evidence>
<evidence type="ECO:0000256" key="2">
    <source>
        <dbReference type="SAM" id="MobiDB-lite"/>
    </source>
</evidence>
<accession>A0A6A6WSR5</accession>
<dbReference type="PANTHER" id="PTHR10264">
    <property type="entry name" value="BAND 7 PROTEIN-RELATED"/>
    <property type="match status" value="1"/>
</dbReference>
<feature type="region of interest" description="Disordered" evidence="2">
    <location>
        <begin position="1"/>
        <end position="32"/>
    </location>
</feature>
<protein>
    <recommendedName>
        <fullName evidence="3">Band 7 domain-containing protein</fullName>
    </recommendedName>
</protein>
<dbReference type="InterPro" id="IPR043202">
    <property type="entry name" value="Band-7_stomatin-like"/>
</dbReference>
<evidence type="ECO:0000313" key="5">
    <source>
        <dbReference type="Proteomes" id="UP000799757"/>
    </source>
</evidence>
<keyword evidence="5" id="KW-1185">Reference proteome</keyword>
<dbReference type="InterPro" id="IPR001972">
    <property type="entry name" value="Stomatin_HflK_fam"/>
</dbReference>
<proteinExistence type="inferred from homology"/>
<feature type="compositionally biased region" description="Polar residues" evidence="2">
    <location>
        <begin position="9"/>
        <end position="18"/>
    </location>
</feature>
<name>A0A6A6WSR5_9PLEO</name>
<dbReference type="CDD" id="cd13437">
    <property type="entry name" value="SPFH_alloslipin"/>
    <property type="match status" value="1"/>
</dbReference>
<sequence>MSDHGKASANGTGPSTLASDPMVKVQPPRREDLQPSYARVIKADDADEDMNGWYGGMINTLGSCIGTLGAVPCCIVCPNPYKSVNQGKVGLVTKFGRFARAVDPGLVKINPLSEQLIQVDVKIQIVEVPRQVCMTKDNVTLNLTSVIYYRITSPHKAAFGISDIRQALVERTQTTLRHVIGARVLQDVIERREEIAQSIREIIEHIAHGWGCEVESMLVKDIIFSEDLQESLSMAAQAKRTGEAKVIAARAEVESAKLMRQAADILSSAPAMQIRYLEAMQAMAKSANSKVIFLPAQNQTVQSQLAQAEASGEGPSNYGAGSAQQEYGHNNAGFQSAINSNVIENM</sequence>
<dbReference type="InterPro" id="IPR001107">
    <property type="entry name" value="Band_7"/>
</dbReference>
<dbReference type="Pfam" id="PF01145">
    <property type="entry name" value="Band_7"/>
    <property type="match status" value="1"/>
</dbReference>
<evidence type="ECO:0000313" key="4">
    <source>
        <dbReference type="EMBL" id="KAF2786993.1"/>
    </source>
</evidence>
<dbReference type="PRINTS" id="PR00721">
    <property type="entry name" value="STOMATIN"/>
</dbReference>
<dbReference type="InterPro" id="IPR036013">
    <property type="entry name" value="Band_7/SPFH_dom_sf"/>
</dbReference>